<feature type="region of interest" description="Disordered" evidence="1">
    <location>
        <begin position="1"/>
        <end position="21"/>
    </location>
</feature>
<proteinExistence type="predicted"/>
<name>A0A218Y1V2_PUNGR</name>
<dbReference type="Proteomes" id="UP000197138">
    <property type="component" value="Unassembled WGS sequence"/>
</dbReference>
<evidence type="ECO:0000313" key="3">
    <source>
        <dbReference type="Proteomes" id="UP000197138"/>
    </source>
</evidence>
<protein>
    <submittedName>
        <fullName evidence="2">Uncharacterized protein</fullName>
    </submittedName>
</protein>
<dbReference type="EMBL" id="MTKT01000299">
    <property type="protein sequence ID" value="OWM91277.1"/>
    <property type="molecule type" value="Genomic_DNA"/>
</dbReference>
<organism evidence="2 3">
    <name type="scientific">Punica granatum</name>
    <name type="common">Pomegranate</name>
    <dbReference type="NCBI Taxonomy" id="22663"/>
    <lineage>
        <taxon>Eukaryota</taxon>
        <taxon>Viridiplantae</taxon>
        <taxon>Streptophyta</taxon>
        <taxon>Embryophyta</taxon>
        <taxon>Tracheophyta</taxon>
        <taxon>Spermatophyta</taxon>
        <taxon>Magnoliopsida</taxon>
        <taxon>eudicotyledons</taxon>
        <taxon>Gunneridae</taxon>
        <taxon>Pentapetalae</taxon>
        <taxon>rosids</taxon>
        <taxon>malvids</taxon>
        <taxon>Myrtales</taxon>
        <taxon>Lythraceae</taxon>
        <taxon>Punica</taxon>
    </lineage>
</organism>
<gene>
    <name evidence="2" type="ORF">CDL15_Pgr000221</name>
</gene>
<dbReference type="AlphaFoldDB" id="A0A218Y1V2"/>
<accession>A0A218Y1V2</accession>
<evidence type="ECO:0000313" key="2">
    <source>
        <dbReference type="EMBL" id="OWM91277.1"/>
    </source>
</evidence>
<evidence type="ECO:0000256" key="1">
    <source>
        <dbReference type="SAM" id="MobiDB-lite"/>
    </source>
</evidence>
<sequence length="78" mass="8482">MAFAGSGHLPSSPPIRPLRHPLGRRLQRNVPRRSLFEWLGAGVAAPVTARPFSRLRATAFNLTDFRALGDGVTLNFGS</sequence>
<reference evidence="3" key="1">
    <citation type="journal article" date="2017" name="Plant J.">
        <title>The pomegranate (Punica granatum L.) genome and the genomics of punicalagin biosynthesis.</title>
        <authorList>
            <person name="Qin G."/>
            <person name="Xu C."/>
            <person name="Ming R."/>
            <person name="Tang H."/>
            <person name="Guyot R."/>
            <person name="Kramer E.M."/>
            <person name="Hu Y."/>
            <person name="Yi X."/>
            <person name="Qi Y."/>
            <person name="Xu X."/>
            <person name="Gao Z."/>
            <person name="Pan H."/>
            <person name="Jian J."/>
            <person name="Tian Y."/>
            <person name="Yue Z."/>
            <person name="Xu Y."/>
        </authorList>
    </citation>
    <scope>NUCLEOTIDE SEQUENCE [LARGE SCALE GENOMIC DNA]</scope>
    <source>
        <strain evidence="3">cv. Dabenzi</strain>
    </source>
</reference>
<comment type="caution">
    <text evidence="2">The sequence shown here is derived from an EMBL/GenBank/DDBJ whole genome shotgun (WGS) entry which is preliminary data.</text>
</comment>